<feature type="transmembrane region" description="Helical" evidence="7">
    <location>
        <begin position="6"/>
        <end position="32"/>
    </location>
</feature>
<comment type="subcellular location">
    <subcellularLocation>
        <location evidence="1">Cell membrane</location>
        <topology evidence="1">Multi-pass membrane protein</topology>
    </subcellularLocation>
</comment>
<protein>
    <submittedName>
        <fullName evidence="8">Cytochrome bd ubiquinol oxidase subunit II</fullName>
    </submittedName>
</protein>
<name>A0ABM9NT37_9FLAO</name>
<dbReference type="RefSeq" id="WP_348710235.1">
    <property type="nucleotide sequence ID" value="NZ_CAXIXY010000003.1"/>
</dbReference>
<dbReference type="Pfam" id="PF02322">
    <property type="entry name" value="Cyt_bd_oxida_II"/>
    <property type="match status" value="1"/>
</dbReference>
<keyword evidence="5 7" id="KW-1133">Transmembrane helix</keyword>
<keyword evidence="9" id="KW-1185">Reference proteome</keyword>
<feature type="transmembrane region" description="Helical" evidence="7">
    <location>
        <begin position="304"/>
        <end position="328"/>
    </location>
</feature>
<keyword evidence="4 7" id="KW-0812">Transmembrane</keyword>
<feature type="transmembrane region" description="Helical" evidence="7">
    <location>
        <begin position="202"/>
        <end position="222"/>
    </location>
</feature>
<feature type="transmembrane region" description="Helical" evidence="7">
    <location>
        <begin position="165"/>
        <end position="190"/>
    </location>
</feature>
<feature type="transmembrane region" description="Helical" evidence="7">
    <location>
        <begin position="53"/>
        <end position="75"/>
    </location>
</feature>
<organism evidence="8 9">
    <name type="scientific">Tenacibaculum platacis</name>
    <dbReference type="NCBI Taxonomy" id="3137852"/>
    <lineage>
        <taxon>Bacteria</taxon>
        <taxon>Pseudomonadati</taxon>
        <taxon>Bacteroidota</taxon>
        <taxon>Flavobacteriia</taxon>
        <taxon>Flavobacteriales</taxon>
        <taxon>Flavobacteriaceae</taxon>
        <taxon>Tenacibaculum</taxon>
    </lineage>
</organism>
<evidence type="ECO:0000256" key="5">
    <source>
        <dbReference type="ARBA" id="ARBA00022989"/>
    </source>
</evidence>
<gene>
    <name evidence="8" type="ORF">T190607A01A_10610</name>
</gene>
<feature type="transmembrane region" description="Helical" evidence="7">
    <location>
        <begin position="115"/>
        <end position="145"/>
    </location>
</feature>
<proteinExistence type="inferred from homology"/>
<reference evidence="8 9" key="1">
    <citation type="submission" date="2024-05" db="EMBL/GenBank/DDBJ databases">
        <authorList>
            <person name="Duchaud E."/>
        </authorList>
    </citation>
    <scope>NUCLEOTIDE SEQUENCE [LARGE SCALE GENOMIC DNA]</scope>
    <source>
        <strain evidence="8">Ena-SAMPLE-TAB-13-05-2024-13:56:06:370-140302</strain>
    </source>
</reference>
<dbReference type="EMBL" id="CAXIXY010000003">
    <property type="protein sequence ID" value="CAL2077925.1"/>
    <property type="molecule type" value="Genomic_DNA"/>
</dbReference>
<feature type="transmembrane region" description="Helical" evidence="7">
    <location>
        <begin position="81"/>
        <end position="103"/>
    </location>
</feature>
<comment type="similarity">
    <text evidence="2">Belongs to the cytochrome ubiquinol oxidase subunit 2 family.</text>
</comment>
<evidence type="ECO:0000256" key="6">
    <source>
        <dbReference type="ARBA" id="ARBA00023136"/>
    </source>
</evidence>
<evidence type="ECO:0000256" key="2">
    <source>
        <dbReference type="ARBA" id="ARBA00007543"/>
    </source>
</evidence>
<evidence type="ECO:0000313" key="9">
    <source>
        <dbReference type="Proteomes" id="UP001497416"/>
    </source>
</evidence>
<sequence length="342" mass="38199">MISVVLFFLFFSLLLYVLLGGADFGAGILELFSSEDNQKITKKTIYRVMGPVWEANHIWVIILIVILWIAFPLYYKVMVTSLHIPITLMLLGITLRGVAFVFRHYDAYVDESQRVYNWLFHVSSLITPILLGMIFGGMVSGKIVLITKDVPLDFVEAYINPWFNIFSFLVGLFFASLCTFLSAVLLIGEADEEGYPVYVRKAKIATIVVVVLGFITIAYGYVTNVEFVHGITSHSVSIGLILVSAAFLYPLWYTVKKGIRIASRIFAGIQVLLIITVALYPHYPSLLITKSGTLNLLEKVAPESVINVLGISLLVGGLLIVPGLFHLLKSFKMIKILEKQTH</sequence>
<comment type="caution">
    <text evidence="8">The sequence shown here is derived from an EMBL/GenBank/DDBJ whole genome shotgun (WGS) entry which is preliminary data.</text>
</comment>
<evidence type="ECO:0000256" key="7">
    <source>
        <dbReference type="SAM" id="Phobius"/>
    </source>
</evidence>
<keyword evidence="3" id="KW-1003">Cell membrane</keyword>
<feature type="transmembrane region" description="Helical" evidence="7">
    <location>
        <begin position="234"/>
        <end position="253"/>
    </location>
</feature>
<keyword evidence="6 7" id="KW-0472">Membrane</keyword>
<feature type="transmembrane region" description="Helical" evidence="7">
    <location>
        <begin position="265"/>
        <end position="284"/>
    </location>
</feature>
<dbReference type="Proteomes" id="UP001497416">
    <property type="component" value="Unassembled WGS sequence"/>
</dbReference>
<dbReference type="InterPro" id="IPR003317">
    <property type="entry name" value="Cyt-d_oxidase_su2"/>
</dbReference>
<evidence type="ECO:0000256" key="4">
    <source>
        <dbReference type="ARBA" id="ARBA00022692"/>
    </source>
</evidence>
<evidence type="ECO:0000256" key="3">
    <source>
        <dbReference type="ARBA" id="ARBA00022475"/>
    </source>
</evidence>
<accession>A0ABM9NT37</accession>
<evidence type="ECO:0000256" key="1">
    <source>
        <dbReference type="ARBA" id="ARBA00004651"/>
    </source>
</evidence>
<evidence type="ECO:0000313" key="8">
    <source>
        <dbReference type="EMBL" id="CAL2077925.1"/>
    </source>
</evidence>
<dbReference type="PANTHER" id="PTHR43141">
    <property type="entry name" value="CYTOCHROME BD2 SUBUNIT II"/>
    <property type="match status" value="1"/>
</dbReference>
<dbReference type="PANTHER" id="PTHR43141:SF4">
    <property type="entry name" value="CYTOCHROME BD2 SUBUNIT II"/>
    <property type="match status" value="1"/>
</dbReference>